<feature type="transmembrane region" description="Helical" evidence="7">
    <location>
        <begin position="129"/>
        <end position="149"/>
    </location>
</feature>
<feature type="transmembrane region" description="Helical" evidence="7">
    <location>
        <begin position="211"/>
        <end position="236"/>
    </location>
</feature>
<evidence type="ECO:0000256" key="4">
    <source>
        <dbReference type="ARBA" id="ARBA00022692"/>
    </source>
</evidence>
<evidence type="ECO:0000256" key="5">
    <source>
        <dbReference type="ARBA" id="ARBA00022989"/>
    </source>
</evidence>
<feature type="transmembrane region" description="Helical" evidence="7">
    <location>
        <begin position="94"/>
        <end position="117"/>
    </location>
</feature>
<feature type="transmembrane region" description="Helical" evidence="7">
    <location>
        <begin position="256"/>
        <end position="279"/>
    </location>
</feature>
<gene>
    <name evidence="9" type="ORF">E3O23_01185</name>
</gene>
<dbReference type="InterPro" id="IPR025966">
    <property type="entry name" value="OppC_N"/>
</dbReference>
<evidence type="ECO:0000256" key="3">
    <source>
        <dbReference type="ARBA" id="ARBA00022475"/>
    </source>
</evidence>
<keyword evidence="3" id="KW-1003">Cell membrane</keyword>
<dbReference type="Proteomes" id="UP000297866">
    <property type="component" value="Unassembled WGS sequence"/>
</dbReference>
<sequence length="293" mass="31358">MTVSPPLTSRIPSWINPSRLMPRDVLSVVFIVVLGILVLAALFAPWLTPYPADANGATHPLQSLHAPSAQHWFGTDGVGRDILTRVVFGARTSLIVVIAVLLFSIVFGTLTGVIAGYAGGVVRDVIMRITDIFLAFPALLLALALALVLPRGIPTLIICVAITWWPWYTRLAASVAASISRRGYVDSARTLGVSAQRIVLRHVLPNSLTPVIVQASLDAGGIILVVATLSYLGLGVSEPTPEWGLMVQQGQALITTNWWVVTFPALAILITAFSFNMLGEGLRVSLDPKKAGR</sequence>
<name>A0A4R8UHP7_9MICO</name>
<evidence type="ECO:0000256" key="7">
    <source>
        <dbReference type="RuleBase" id="RU363032"/>
    </source>
</evidence>
<evidence type="ECO:0000256" key="2">
    <source>
        <dbReference type="ARBA" id="ARBA00022448"/>
    </source>
</evidence>
<feature type="domain" description="ABC transmembrane type-1" evidence="8">
    <location>
        <begin position="90"/>
        <end position="279"/>
    </location>
</feature>
<keyword evidence="5 7" id="KW-1133">Transmembrane helix</keyword>
<dbReference type="PANTHER" id="PTHR43386:SF1">
    <property type="entry name" value="D,D-DIPEPTIDE TRANSPORT SYSTEM PERMEASE PROTEIN DDPC-RELATED"/>
    <property type="match status" value="1"/>
</dbReference>
<dbReference type="Gene3D" id="1.10.3720.10">
    <property type="entry name" value="MetI-like"/>
    <property type="match status" value="1"/>
</dbReference>
<dbReference type="InterPro" id="IPR050366">
    <property type="entry name" value="BP-dependent_transpt_permease"/>
</dbReference>
<reference evidence="9 10" key="1">
    <citation type="submission" date="2019-03" db="EMBL/GenBank/DDBJ databases">
        <title>Genomics of glacier-inhabiting Cryobacterium strains.</title>
        <authorList>
            <person name="Liu Q."/>
            <person name="Xin Y.-H."/>
        </authorList>
    </citation>
    <scope>NUCLEOTIDE SEQUENCE [LARGE SCALE GENOMIC DNA]</scope>
    <source>
        <strain evidence="9 10">Sr47</strain>
    </source>
</reference>
<dbReference type="CDD" id="cd06261">
    <property type="entry name" value="TM_PBP2"/>
    <property type="match status" value="1"/>
</dbReference>
<organism evidence="9 10">
    <name type="scientific">Cryobacterium tagatosivorans</name>
    <dbReference type="NCBI Taxonomy" id="1259199"/>
    <lineage>
        <taxon>Bacteria</taxon>
        <taxon>Bacillati</taxon>
        <taxon>Actinomycetota</taxon>
        <taxon>Actinomycetes</taxon>
        <taxon>Micrococcales</taxon>
        <taxon>Microbacteriaceae</taxon>
        <taxon>Cryobacterium</taxon>
    </lineage>
</organism>
<dbReference type="GO" id="GO:0005886">
    <property type="term" value="C:plasma membrane"/>
    <property type="evidence" value="ECO:0007669"/>
    <property type="project" value="UniProtKB-SubCell"/>
</dbReference>
<dbReference type="Pfam" id="PF00528">
    <property type="entry name" value="BPD_transp_1"/>
    <property type="match status" value="1"/>
</dbReference>
<comment type="subcellular location">
    <subcellularLocation>
        <location evidence="1 7">Cell membrane</location>
        <topology evidence="1 7">Multi-pass membrane protein</topology>
    </subcellularLocation>
</comment>
<comment type="caution">
    <text evidence="9">The sequence shown here is derived from an EMBL/GenBank/DDBJ whole genome shotgun (WGS) entry which is preliminary data.</text>
</comment>
<dbReference type="AlphaFoldDB" id="A0A4R8UHP7"/>
<dbReference type="SUPFAM" id="SSF161098">
    <property type="entry name" value="MetI-like"/>
    <property type="match status" value="1"/>
</dbReference>
<dbReference type="PANTHER" id="PTHR43386">
    <property type="entry name" value="OLIGOPEPTIDE TRANSPORT SYSTEM PERMEASE PROTEIN APPC"/>
    <property type="match status" value="1"/>
</dbReference>
<dbReference type="RefSeq" id="WP_134487066.1">
    <property type="nucleotide sequence ID" value="NZ_SOEZ01000007.1"/>
</dbReference>
<evidence type="ECO:0000313" key="10">
    <source>
        <dbReference type="Proteomes" id="UP000297866"/>
    </source>
</evidence>
<dbReference type="OrthoDB" id="9812701at2"/>
<accession>A0A4R8UHP7</accession>
<keyword evidence="6 7" id="KW-0472">Membrane</keyword>
<keyword evidence="4 7" id="KW-0812">Transmembrane</keyword>
<evidence type="ECO:0000259" key="8">
    <source>
        <dbReference type="PROSITE" id="PS50928"/>
    </source>
</evidence>
<protein>
    <submittedName>
        <fullName evidence="9">ABC transporter permease</fullName>
    </submittedName>
</protein>
<keyword evidence="2 7" id="KW-0813">Transport</keyword>
<dbReference type="GO" id="GO:0055085">
    <property type="term" value="P:transmembrane transport"/>
    <property type="evidence" value="ECO:0007669"/>
    <property type="project" value="InterPro"/>
</dbReference>
<dbReference type="EMBL" id="SOEZ01000007">
    <property type="protein sequence ID" value="TFB56375.1"/>
    <property type="molecule type" value="Genomic_DNA"/>
</dbReference>
<dbReference type="InterPro" id="IPR035906">
    <property type="entry name" value="MetI-like_sf"/>
</dbReference>
<dbReference type="Pfam" id="PF12911">
    <property type="entry name" value="OppC_N"/>
    <property type="match status" value="1"/>
</dbReference>
<dbReference type="PROSITE" id="PS50928">
    <property type="entry name" value="ABC_TM1"/>
    <property type="match status" value="1"/>
</dbReference>
<feature type="transmembrane region" description="Helical" evidence="7">
    <location>
        <begin position="25"/>
        <end position="47"/>
    </location>
</feature>
<evidence type="ECO:0000313" key="9">
    <source>
        <dbReference type="EMBL" id="TFB56375.1"/>
    </source>
</evidence>
<keyword evidence="10" id="KW-1185">Reference proteome</keyword>
<evidence type="ECO:0000256" key="6">
    <source>
        <dbReference type="ARBA" id="ARBA00023136"/>
    </source>
</evidence>
<dbReference type="InterPro" id="IPR000515">
    <property type="entry name" value="MetI-like"/>
</dbReference>
<comment type="similarity">
    <text evidence="7">Belongs to the binding-protein-dependent transport system permease family.</text>
</comment>
<evidence type="ECO:0000256" key="1">
    <source>
        <dbReference type="ARBA" id="ARBA00004651"/>
    </source>
</evidence>
<proteinExistence type="inferred from homology"/>